<keyword evidence="4" id="KW-0560">Oxidoreductase</keyword>
<dbReference type="OrthoDB" id="1844152at2759"/>
<dbReference type="PANTHER" id="PTHR46206:SF1">
    <property type="entry name" value="P450, PUTATIVE (EUROFUNG)-RELATED"/>
    <property type="match status" value="1"/>
</dbReference>
<evidence type="ECO:0000313" key="8">
    <source>
        <dbReference type="Proteomes" id="UP001049176"/>
    </source>
</evidence>
<name>A0A9P7UW82_9AGAR</name>
<dbReference type="GO" id="GO:0005506">
    <property type="term" value="F:iron ion binding"/>
    <property type="evidence" value="ECO:0007669"/>
    <property type="project" value="InterPro"/>
</dbReference>
<gene>
    <name evidence="7" type="ORF">E1B28_005657</name>
</gene>
<evidence type="ECO:0000256" key="5">
    <source>
        <dbReference type="ARBA" id="ARBA00023004"/>
    </source>
</evidence>
<dbReference type="Gene3D" id="1.10.630.10">
    <property type="entry name" value="Cytochrome P450"/>
    <property type="match status" value="1"/>
</dbReference>
<evidence type="ECO:0000256" key="4">
    <source>
        <dbReference type="ARBA" id="ARBA00023002"/>
    </source>
</evidence>
<dbReference type="Proteomes" id="UP001049176">
    <property type="component" value="Chromosome 3"/>
</dbReference>
<evidence type="ECO:0008006" key="9">
    <source>
        <dbReference type="Google" id="ProtNLM"/>
    </source>
</evidence>
<reference evidence="7" key="1">
    <citation type="journal article" date="2021" name="Genome Biol. Evol.">
        <title>The assembled and annotated genome of the fairy-ring fungus Marasmius oreades.</title>
        <authorList>
            <person name="Hiltunen M."/>
            <person name="Ament-Velasquez S.L."/>
            <person name="Johannesson H."/>
        </authorList>
    </citation>
    <scope>NUCLEOTIDE SEQUENCE</scope>
    <source>
        <strain evidence="7">03SP1</strain>
    </source>
</reference>
<dbReference type="GO" id="GO:0004497">
    <property type="term" value="F:monooxygenase activity"/>
    <property type="evidence" value="ECO:0007669"/>
    <property type="project" value="UniProtKB-KW"/>
</dbReference>
<dbReference type="SUPFAM" id="SSF48264">
    <property type="entry name" value="Cytochrome P450"/>
    <property type="match status" value="1"/>
</dbReference>
<protein>
    <recommendedName>
        <fullName evidence="9">Cytochrome P450</fullName>
    </recommendedName>
</protein>
<dbReference type="PANTHER" id="PTHR46206">
    <property type="entry name" value="CYTOCHROME P450"/>
    <property type="match status" value="1"/>
</dbReference>
<dbReference type="Pfam" id="PF00067">
    <property type="entry name" value="p450"/>
    <property type="match status" value="1"/>
</dbReference>
<comment type="similarity">
    <text evidence="2">Belongs to the cytochrome P450 family.</text>
</comment>
<dbReference type="CDD" id="cd11041">
    <property type="entry name" value="CYP503A1-like"/>
    <property type="match status" value="1"/>
</dbReference>
<evidence type="ECO:0000256" key="3">
    <source>
        <dbReference type="ARBA" id="ARBA00022723"/>
    </source>
</evidence>
<sequence length="411" mass="46240">MDSLYYTTLLGLFATYCGYRYLYACHIRSKLDHIPTVGSSGIFSSYSTAWRFFKDGHTVIEEGCKKYGSAFKIPTLDGWQVILNGPKMLEDMKKAPENELSVLKAFVDIIKADYTLSPESMINPYHIEVVRTPLTRNIGARFADVRDEIVAAIDDNFPSEYDWVEMSVIKPIQNVVVRASNRLLVDLPLCRDKDYCELNIQFTIDVITDAIKIGLFPRFMHPVVGPLISKGKVNVKRAMKHLTPLIQERLELLSEHGSEWEDKPNDYITWLIETSEQLGADWQRGSIKDFAVRVLGVNFAAIHTTSTAVTHALYHLAAHPEIIPKLREEVEEVTAREGWTKVAMVQLKIMDSFIKETQRVSGGGATIMLRIATKDFTFSDGTFIPAGTSVTLASHVVHQSERPLTPQGSLT</sequence>
<dbReference type="AlphaFoldDB" id="A0A9P7UW82"/>
<comment type="cofactor">
    <cofactor evidence="1">
        <name>heme</name>
        <dbReference type="ChEBI" id="CHEBI:30413"/>
    </cofactor>
</comment>
<dbReference type="GO" id="GO:0020037">
    <property type="term" value="F:heme binding"/>
    <property type="evidence" value="ECO:0007669"/>
    <property type="project" value="InterPro"/>
</dbReference>
<organism evidence="7 8">
    <name type="scientific">Marasmius oreades</name>
    <name type="common">fairy-ring Marasmius</name>
    <dbReference type="NCBI Taxonomy" id="181124"/>
    <lineage>
        <taxon>Eukaryota</taxon>
        <taxon>Fungi</taxon>
        <taxon>Dikarya</taxon>
        <taxon>Basidiomycota</taxon>
        <taxon>Agaricomycotina</taxon>
        <taxon>Agaricomycetes</taxon>
        <taxon>Agaricomycetidae</taxon>
        <taxon>Agaricales</taxon>
        <taxon>Marasmiineae</taxon>
        <taxon>Marasmiaceae</taxon>
        <taxon>Marasmius</taxon>
    </lineage>
</organism>
<dbReference type="RefSeq" id="XP_043011319.1">
    <property type="nucleotide sequence ID" value="XM_043150232.1"/>
</dbReference>
<keyword evidence="8" id="KW-1185">Reference proteome</keyword>
<dbReference type="InterPro" id="IPR001128">
    <property type="entry name" value="Cyt_P450"/>
</dbReference>
<evidence type="ECO:0000256" key="1">
    <source>
        <dbReference type="ARBA" id="ARBA00001971"/>
    </source>
</evidence>
<dbReference type="GO" id="GO:0016705">
    <property type="term" value="F:oxidoreductase activity, acting on paired donors, with incorporation or reduction of molecular oxygen"/>
    <property type="evidence" value="ECO:0007669"/>
    <property type="project" value="InterPro"/>
</dbReference>
<comment type="caution">
    <text evidence="7">The sequence shown here is derived from an EMBL/GenBank/DDBJ whole genome shotgun (WGS) entry which is preliminary data.</text>
</comment>
<dbReference type="InterPro" id="IPR036396">
    <property type="entry name" value="Cyt_P450_sf"/>
</dbReference>
<evidence type="ECO:0000313" key="7">
    <source>
        <dbReference type="EMBL" id="KAG7094849.1"/>
    </source>
</evidence>
<dbReference type="GeneID" id="66074733"/>
<keyword evidence="6" id="KW-0503">Monooxygenase</keyword>
<evidence type="ECO:0000256" key="2">
    <source>
        <dbReference type="ARBA" id="ARBA00010617"/>
    </source>
</evidence>
<keyword evidence="3" id="KW-0479">Metal-binding</keyword>
<accession>A0A9P7UW82</accession>
<evidence type="ECO:0000256" key="6">
    <source>
        <dbReference type="ARBA" id="ARBA00023033"/>
    </source>
</evidence>
<dbReference type="KEGG" id="more:E1B28_005657"/>
<proteinExistence type="inferred from homology"/>
<keyword evidence="5" id="KW-0408">Iron</keyword>
<dbReference type="EMBL" id="CM032183">
    <property type="protein sequence ID" value="KAG7094849.1"/>
    <property type="molecule type" value="Genomic_DNA"/>
</dbReference>